<evidence type="ECO:0000256" key="1">
    <source>
        <dbReference type="SAM" id="MobiDB-lite"/>
    </source>
</evidence>
<feature type="compositionally biased region" description="Polar residues" evidence="1">
    <location>
        <begin position="343"/>
        <end position="362"/>
    </location>
</feature>
<dbReference type="InterPro" id="IPR005162">
    <property type="entry name" value="Retrotrans_gag_dom"/>
</dbReference>
<dbReference type="Pfam" id="PF03732">
    <property type="entry name" value="Retrotrans_gag"/>
    <property type="match status" value="1"/>
</dbReference>
<evidence type="ECO:0000313" key="4">
    <source>
        <dbReference type="Proteomes" id="UP000717996"/>
    </source>
</evidence>
<sequence>MTEKEQTNESSMINQNAIPSKIVQEIDDVYEDIEMANVERAPMATIENSQIEDNSPVDAVTDLRVTLEGLRQQIARAVISGASQEDLRKLQERAVSIKNCIVFLDEAQAFCVTPSLSANESIPDPKLSNTTIYPRSDHIIPSDLPVWQWRGNVWKKDADIHDSVEDLLDTFSLIVESNGLSADASWSRLVPIKMNRDQRSWFNEVLKGRNLTWSEVRKIIVKTYATQDVAQELEHMDQLLSLKMLSTESIESFTDRFQRIRRAAKWDDDIKTASIYKRALPAFLRQEVSRSLLNLGRDQQDSVTKVAAKARMVLSSNLCQEAGTANYQDAAPIKTSSSSSSSNGTEASKYNPKNSDSSNTVKKASFGSMKNKFRCAIHELLGEPFTFFN</sequence>
<evidence type="ECO:0000313" key="3">
    <source>
        <dbReference type="EMBL" id="KAG1532515.1"/>
    </source>
</evidence>
<evidence type="ECO:0000259" key="2">
    <source>
        <dbReference type="Pfam" id="PF03732"/>
    </source>
</evidence>
<proteinExistence type="predicted"/>
<feature type="region of interest" description="Disordered" evidence="1">
    <location>
        <begin position="330"/>
        <end position="362"/>
    </location>
</feature>
<comment type="caution">
    <text evidence="3">The sequence shown here is derived from an EMBL/GenBank/DDBJ whole genome shotgun (WGS) entry which is preliminary data.</text>
</comment>
<accession>A0A9P7C296</accession>
<gene>
    <name evidence="3" type="ORF">G6F51_013069</name>
</gene>
<organism evidence="3 4">
    <name type="scientific">Rhizopus oryzae</name>
    <name type="common">Mucormycosis agent</name>
    <name type="synonym">Rhizopus arrhizus var. delemar</name>
    <dbReference type="NCBI Taxonomy" id="64495"/>
    <lineage>
        <taxon>Eukaryota</taxon>
        <taxon>Fungi</taxon>
        <taxon>Fungi incertae sedis</taxon>
        <taxon>Mucoromycota</taxon>
        <taxon>Mucoromycotina</taxon>
        <taxon>Mucoromycetes</taxon>
        <taxon>Mucorales</taxon>
        <taxon>Mucorineae</taxon>
        <taxon>Rhizopodaceae</taxon>
        <taxon>Rhizopus</taxon>
    </lineage>
</organism>
<name>A0A9P7C296_RHIOR</name>
<feature type="domain" description="Retrotransposon gag" evidence="2">
    <location>
        <begin position="189"/>
        <end position="273"/>
    </location>
</feature>
<dbReference type="EMBL" id="JAANIT010004528">
    <property type="protein sequence ID" value="KAG1532515.1"/>
    <property type="molecule type" value="Genomic_DNA"/>
</dbReference>
<protein>
    <recommendedName>
        <fullName evidence="2">Retrotransposon gag domain-containing protein</fullName>
    </recommendedName>
</protein>
<dbReference type="AlphaFoldDB" id="A0A9P7C296"/>
<reference evidence="3" key="1">
    <citation type="journal article" date="2020" name="Microb. Genom.">
        <title>Genetic diversity of clinical and environmental Mucorales isolates obtained from an investigation of mucormycosis cases among solid organ transplant recipients.</title>
        <authorList>
            <person name="Nguyen M.H."/>
            <person name="Kaul D."/>
            <person name="Muto C."/>
            <person name="Cheng S.J."/>
            <person name="Richter R.A."/>
            <person name="Bruno V.M."/>
            <person name="Liu G."/>
            <person name="Beyhan S."/>
            <person name="Sundermann A.J."/>
            <person name="Mounaud S."/>
            <person name="Pasculle A.W."/>
            <person name="Nierman W.C."/>
            <person name="Driscoll E."/>
            <person name="Cumbie R."/>
            <person name="Clancy C.J."/>
            <person name="Dupont C.L."/>
        </authorList>
    </citation>
    <scope>NUCLEOTIDE SEQUENCE</scope>
    <source>
        <strain evidence="3">GL16</strain>
    </source>
</reference>
<dbReference type="Proteomes" id="UP000717996">
    <property type="component" value="Unassembled WGS sequence"/>
</dbReference>